<dbReference type="GeneID" id="115972449"/>
<dbReference type="InParanoid" id="A0A7N2N887"/>
<reference evidence="3" key="2">
    <citation type="submission" date="2021-01" db="UniProtKB">
        <authorList>
            <consortium name="EnsemblPlants"/>
        </authorList>
    </citation>
    <scope>IDENTIFICATION</scope>
</reference>
<dbReference type="EMBL" id="LRBV02000012">
    <property type="status" value="NOT_ANNOTATED_CDS"/>
    <property type="molecule type" value="Genomic_DNA"/>
</dbReference>
<dbReference type="PANTHER" id="PTHR31304:SF38">
    <property type="entry name" value="LOB DOMAIN-CONTAINING PROTEIN"/>
    <property type="match status" value="1"/>
</dbReference>
<dbReference type="PROSITE" id="PS50891">
    <property type="entry name" value="LOB"/>
    <property type="match status" value="1"/>
</dbReference>
<accession>A0A7N2N887</accession>
<dbReference type="PANTHER" id="PTHR31304">
    <property type="entry name" value="LOB DOMAIN-CONTAINING PROTEIN 38"/>
    <property type="match status" value="1"/>
</dbReference>
<comment type="similarity">
    <text evidence="1">Belongs to the LOB domain-containing protein family.</text>
</comment>
<dbReference type="KEGG" id="qlo:115972449"/>
<feature type="domain" description="LOB" evidence="2">
    <location>
        <begin position="1"/>
        <end position="107"/>
    </location>
</feature>
<dbReference type="AlphaFoldDB" id="A0A7N2N887"/>
<evidence type="ECO:0000313" key="4">
    <source>
        <dbReference type="Proteomes" id="UP000594261"/>
    </source>
</evidence>
<evidence type="ECO:0000259" key="2">
    <source>
        <dbReference type="PROSITE" id="PS50891"/>
    </source>
</evidence>
<sequence length="207" mass="22388">MSCNGCRVLRKGCSDTCVLRSCLQWIQSPKAQGNAVLFLAKFFGRSDIIAFVSAVPETQRPALFQSLLFEACGRTVNPVDGSVGLLARGKWHVCQTAVDTVLAGGTLTPLTEFETITNGIFHDTTCNPYLPFTAFMQDAQPSDPALTLSLGPKKNTTNPWNGYPRALKQRMMAAADTMSSSFSSEASEMTSFGSSGNDQKKVLNLFV</sequence>
<evidence type="ECO:0000313" key="3">
    <source>
        <dbReference type="EnsemblPlants" id="QL12p037700:mrna"/>
    </source>
</evidence>
<dbReference type="Proteomes" id="UP000594261">
    <property type="component" value="Chromosome 12"/>
</dbReference>
<evidence type="ECO:0000256" key="1">
    <source>
        <dbReference type="ARBA" id="ARBA00005474"/>
    </source>
</evidence>
<dbReference type="Gramene" id="QL12p037700:mrna">
    <property type="protein sequence ID" value="QL12p037700:mrna"/>
    <property type="gene ID" value="QL12p037700"/>
</dbReference>
<keyword evidence="4" id="KW-1185">Reference proteome</keyword>
<protein>
    <recommendedName>
        <fullName evidence="2">LOB domain-containing protein</fullName>
    </recommendedName>
</protein>
<gene>
    <name evidence="3" type="primary">LOC115972449</name>
</gene>
<dbReference type="GO" id="GO:0010468">
    <property type="term" value="P:regulation of gene expression"/>
    <property type="evidence" value="ECO:0007669"/>
    <property type="project" value="TreeGrafter"/>
</dbReference>
<dbReference type="EnsemblPlants" id="QL12p037700:mrna">
    <property type="protein sequence ID" value="QL12p037700:mrna"/>
    <property type="gene ID" value="QL12p037700"/>
</dbReference>
<proteinExistence type="inferred from homology"/>
<name>A0A7N2N887_QUELO</name>
<dbReference type="OrthoDB" id="1922547at2759"/>
<organism evidence="3 4">
    <name type="scientific">Quercus lobata</name>
    <name type="common">Valley oak</name>
    <dbReference type="NCBI Taxonomy" id="97700"/>
    <lineage>
        <taxon>Eukaryota</taxon>
        <taxon>Viridiplantae</taxon>
        <taxon>Streptophyta</taxon>
        <taxon>Embryophyta</taxon>
        <taxon>Tracheophyta</taxon>
        <taxon>Spermatophyta</taxon>
        <taxon>Magnoliopsida</taxon>
        <taxon>eudicotyledons</taxon>
        <taxon>Gunneridae</taxon>
        <taxon>Pentapetalae</taxon>
        <taxon>rosids</taxon>
        <taxon>fabids</taxon>
        <taxon>Fagales</taxon>
        <taxon>Fagaceae</taxon>
        <taxon>Quercus</taxon>
    </lineage>
</organism>
<dbReference type="InterPro" id="IPR004883">
    <property type="entry name" value="LOB"/>
</dbReference>
<dbReference type="Pfam" id="PF03195">
    <property type="entry name" value="LOB"/>
    <property type="match status" value="1"/>
</dbReference>
<reference evidence="3 4" key="1">
    <citation type="journal article" date="2016" name="G3 (Bethesda)">
        <title>First Draft Assembly and Annotation of the Genome of a California Endemic Oak Quercus lobata Nee (Fagaceae).</title>
        <authorList>
            <person name="Sork V.L."/>
            <person name="Fitz-Gibbon S.T."/>
            <person name="Puiu D."/>
            <person name="Crepeau M."/>
            <person name="Gugger P.F."/>
            <person name="Sherman R."/>
            <person name="Stevens K."/>
            <person name="Langley C.H."/>
            <person name="Pellegrini M."/>
            <person name="Salzberg S.L."/>
        </authorList>
    </citation>
    <scope>NUCLEOTIDE SEQUENCE [LARGE SCALE GENOMIC DNA]</scope>
    <source>
        <strain evidence="3 4">cv. SW786</strain>
    </source>
</reference>
<dbReference type="RefSeq" id="XP_030948599.1">
    <property type="nucleotide sequence ID" value="XM_031092739.1"/>
</dbReference>